<dbReference type="EMBL" id="CP003057">
    <property type="protein sequence ID" value="AEQ98334.1"/>
    <property type="molecule type" value="Genomic_DNA"/>
</dbReference>
<dbReference type="InterPro" id="IPR000523">
    <property type="entry name" value="Mg_chelatse_chII-like_cat_dom"/>
</dbReference>
<dbReference type="InterPro" id="IPR027417">
    <property type="entry name" value="P-loop_NTPase"/>
</dbReference>
<protein>
    <recommendedName>
        <fullName evidence="4">MCM C-terminal AAA(+) ATPase domain-containing protein</fullName>
    </recommendedName>
</protein>
<evidence type="ECO:0000313" key="6">
    <source>
        <dbReference type="Proteomes" id="UP000008851"/>
    </source>
</evidence>
<feature type="domain" description="MCM C-terminal AAA(+) ATPase" evidence="4">
    <location>
        <begin position="339"/>
        <end position="434"/>
    </location>
</feature>
<keyword evidence="2" id="KW-0547">Nucleotide-binding</keyword>
<organism evidence="5 6">
    <name type="scientific">Xanthomonas oryzae pv. oryzicola (strain BLS256)</name>
    <dbReference type="NCBI Taxonomy" id="383407"/>
    <lineage>
        <taxon>Bacteria</taxon>
        <taxon>Pseudomonadati</taxon>
        <taxon>Pseudomonadota</taxon>
        <taxon>Gammaproteobacteria</taxon>
        <taxon>Lysobacterales</taxon>
        <taxon>Lysobacteraceae</taxon>
        <taxon>Xanthomonas</taxon>
    </lineage>
</organism>
<dbReference type="PANTHER" id="PTHR32039:SF7">
    <property type="entry name" value="COMPETENCE PROTEIN COMM"/>
    <property type="match status" value="1"/>
</dbReference>
<proteinExistence type="inferred from homology"/>
<dbReference type="SMART" id="SM00382">
    <property type="entry name" value="AAA"/>
    <property type="match status" value="1"/>
</dbReference>
<gene>
    <name evidence="5" type="ORF">XOC_4261</name>
</gene>
<keyword evidence="3" id="KW-0067">ATP-binding</keyword>
<dbReference type="InterPro" id="IPR045006">
    <property type="entry name" value="CHLI-like"/>
</dbReference>
<dbReference type="PRINTS" id="PR01657">
    <property type="entry name" value="MCMFAMILY"/>
</dbReference>
<dbReference type="Pfam" id="PF13541">
    <property type="entry name" value="ChlI"/>
    <property type="match status" value="1"/>
</dbReference>
<comment type="similarity">
    <text evidence="1">Belongs to the Mg-chelatase subunits D/I family. ComM subfamily.</text>
</comment>
<dbReference type="SUPFAM" id="SSF54211">
    <property type="entry name" value="Ribosomal protein S5 domain 2-like"/>
    <property type="match status" value="1"/>
</dbReference>
<dbReference type="GO" id="GO:0003677">
    <property type="term" value="F:DNA binding"/>
    <property type="evidence" value="ECO:0007669"/>
    <property type="project" value="InterPro"/>
</dbReference>
<accession>G7TL87</accession>
<dbReference type="Pfam" id="PF01078">
    <property type="entry name" value="Mg_chelatase"/>
    <property type="match status" value="1"/>
</dbReference>
<dbReference type="SUPFAM" id="SSF52540">
    <property type="entry name" value="P-loop containing nucleoside triphosphate hydrolases"/>
    <property type="match status" value="1"/>
</dbReference>
<name>G7TL87_XANOB</name>
<evidence type="ECO:0000313" key="5">
    <source>
        <dbReference type="EMBL" id="AEQ98334.1"/>
    </source>
</evidence>
<dbReference type="GO" id="GO:0005524">
    <property type="term" value="F:ATP binding"/>
    <property type="evidence" value="ECO:0007669"/>
    <property type="project" value="UniProtKB-KW"/>
</dbReference>
<dbReference type="eggNOG" id="COG0606">
    <property type="taxonomic scope" value="Bacteria"/>
</dbReference>
<dbReference type="NCBIfam" id="TIGR00368">
    <property type="entry name" value="YifB family Mg chelatase-like AAA ATPase"/>
    <property type="match status" value="1"/>
</dbReference>
<evidence type="ECO:0000256" key="1">
    <source>
        <dbReference type="ARBA" id="ARBA00006354"/>
    </source>
</evidence>
<dbReference type="Proteomes" id="UP000008851">
    <property type="component" value="Chromosome"/>
</dbReference>
<sequence>MKSSTCSARYCCAPAKNSMRWSRPSPHWRRARPARRPLHRLPLPKRRPPTMSLALVHSRARVGVHAPEVRVEVHLSGGLPSTQMVGLPEAAVRESRERVRAALLCAQFEFPARRITINLAPADLPKEGGRFDLPIALGILAASGQIDRQALADYEFLGELALTGELRGIDGVLPAALAAAQAGRRLIVPLANGAEAAIAGHVEAFTARTLLEVCATLNGSQKAPAAELAVQALGARALPDMADVRGQPHARRALEIAAAGGHHLLLVGSPGCGKTLLASRLPGLLPEASEAEALETAAITSISGRGLNLARWRQRPYRAPHHTASAVALVGGGTHPRPGEISLAHNGVLFLDELPEWQRQTLEVLREPLESGLVTISRAARSVDFPARFQLVAAMNPCPCGWAGDGSGRCRCSSDSIRRYRSRISGPLLDRIDLHVEVPRLPPQALRSGNLGEDSASVRCRVVTARQRQLARGALPNAQLDQPDTDRHCRLQHDDQVLLERAIEHLQLSARSMHRILRVARTIADLDDSADIATRHLTEAIGYRKLDRALSAASAA</sequence>
<reference evidence="5 6" key="1">
    <citation type="journal article" date="2011" name="J. Bacteriol.">
        <title>Two new complete genome sequences offer insight into host and tissue specificity of plant pathogenic Xanthomonas spp.</title>
        <authorList>
            <person name="Bogdanove A.J."/>
            <person name="Koebnik R."/>
            <person name="Lu H."/>
            <person name="Furutani A."/>
            <person name="Angiuoli S.V."/>
            <person name="Patil P.B."/>
            <person name="Van Sluys M.A."/>
            <person name="Ryan R.P."/>
            <person name="Meyer D.F."/>
            <person name="Han S.W."/>
            <person name="Aparna G."/>
            <person name="Rajaram M."/>
            <person name="Delcher A.L."/>
            <person name="Phillippy A.M."/>
            <person name="Puiu D."/>
            <person name="Schatz M.C."/>
            <person name="Shumway M."/>
            <person name="Sommer D.D."/>
            <person name="Trapnell C."/>
            <person name="Benahmed F."/>
            <person name="Dimitrov G."/>
            <person name="Madupu R."/>
            <person name="Radune D."/>
            <person name="Sullivan S."/>
            <person name="Jha G."/>
            <person name="Ishihara H."/>
            <person name="Lee S.W."/>
            <person name="Pandey A."/>
            <person name="Sharma V."/>
            <person name="Sriariyanun M."/>
            <person name="Szurek B."/>
            <person name="Vera-Cruz C.M."/>
            <person name="Dorman K.S."/>
            <person name="Ronald P.C."/>
            <person name="Verdier V."/>
            <person name="Dow J.M."/>
            <person name="Sonti R.V."/>
            <person name="Tsuge S."/>
            <person name="Brendel V.P."/>
            <person name="Rabinowicz P.D."/>
            <person name="Leach J.E."/>
            <person name="White F.F."/>
            <person name="Salzberg S.L."/>
        </authorList>
    </citation>
    <scope>NUCLEOTIDE SEQUENCE [LARGE SCALE GENOMIC DNA]</scope>
    <source>
        <strain evidence="5 6">BLS256</strain>
    </source>
</reference>
<dbReference type="KEGG" id="xor:XOC_4261"/>
<dbReference type="InterPro" id="IPR014721">
    <property type="entry name" value="Ribsml_uS5_D2-typ_fold_subgr"/>
</dbReference>
<dbReference type="InterPro" id="IPR004482">
    <property type="entry name" value="Mg_chelat-rel"/>
</dbReference>
<evidence type="ECO:0000256" key="2">
    <source>
        <dbReference type="ARBA" id="ARBA00022741"/>
    </source>
</evidence>
<dbReference type="HOGENOM" id="CLU_026145_1_1_6"/>
<dbReference type="NCBIfam" id="NF007365">
    <property type="entry name" value="PRK09862.1"/>
    <property type="match status" value="1"/>
</dbReference>
<dbReference type="PROSITE" id="PS50051">
    <property type="entry name" value="MCM_2"/>
    <property type="match status" value="1"/>
</dbReference>
<evidence type="ECO:0000256" key="3">
    <source>
        <dbReference type="ARBA" id="ARBA00022840"/>
    </source>
</evidence>
<evidence type="ECO:0000259" key="4">
    <source>
        <dbReference type="PROSITE" id="PS50051"/>
    </source>
</evidence>
<dbReference type="InterPro" id="IPR020568">
    <property type="entry name" value="Ribosomal_Su5_D2-typ_SF"/>
</dbReference>
<dbReference type="Pfam" id="PF13335">
    <property type="entry name" value="Mg_chelatase_C"/>
    <property type="match status" value="1"/>
</dbReference>
<dbReference type="AlphaFoldDB" id="G7TL87"/>
<dbReference type="Gene3D" id="3.40.50.300">
    <property type="entry name" value="P-loop containing nucleotide triphosphate hydrolases"/>
    <property type="match status" value="1"/>
</dbReference>
<dbReference type="PANTHER" id="PTHR32039">
    <property type="entry name" value="MAGNESIUM-CHELATASE SUBUNIT CHLI"/>
    <property type="match status" value="1"/>
</dbReference>
<dbReference type="InterPro" id="IPR025158">
    <property type="entry name" value="Mg_chelat-rel_C"/>
</dbReference>
<dbReference type="Gene3D" id="3.30.230.10">
    <property type="match status" value="1"/>
</dbReference>
<dbReference type="InterPro" id="IPR003593">
    <property type="entry name" value="AAA+_ATPase"/>
</dbReference>
<dbReference type="InterPro" id="IPR001208">
    <property type="entry name" value="MCM_dom"/>
</dbReference>